<evidence type="ECO:0000256" key="1">
    <source>
        <dbReference type="SAM" id="Coils"/>
    </source>
</evidence>
<organism evidence="3">
    <name type="scientific">viral metagenome</name>
    <dbReference type="NCBI Taxonomy" id="1070528"/>
    <lineage>
        <taxon>unclassified sequences</taxon>
        <taxon>metagenomes</taxon>
        <taxon>organismal metagenomes</taxon>
    </lineage>
</organism>
<keyword evidence="1" id="KW-0175">Coiled coil</keyword>
<proteinExistence type="predicted"/>
<dbReference type="CDD" id="cd15457">
    <property type="entry name" value="NADAR"/>
    <property type="match status" value="1"/>
</dbReference>
<dbReference type="AlphaFoldDB" id="A0A6C0AWK1"/>
<dbReference type="Gene3D" id="1.10.357.40">
    <property type="entry name" value="YbiA-like"/>
    <property type="match status" value="1"/>
</dbReference>
<name>A0A6C0AWK1_9ZZZZ</name>
<evidence type="ECO:0000259" key="2">
    <source>
        <dbReference type="Pfam" id="PF08719"/>
    </source>
</evidence>
<dbReference type="EMBL" id="MN738772">
    <property type="protein sequence ID" value="QHS84118.1"/>
    <property type="molecule type" value="Genomic_DNA"/>
</dbReference>
<protein>
    <recommendedName>
        <fullName evidence="2">NADAR domain-containing protein</fullName>
    </recommendedName>
</protein>
<feature type="domain" description="NADAR" evidence="2">
    <location>
        <begin position="494"/>
        <end position="608"/>
    </location>
</feature>
<feature type="coiled-coil region" evidence="1">
    <location>
        <begin position="240"/>
        <end position="277"/>
    </location>
</feature>
<dbReference type="SUPFAM" id="SSF143990">
    <property type="entry name" value="YbiA-like"/>
    <property type="match status" value="1"/>
</dbReference>
<reference evidence="3" key="1">
    <citation type="journal article" date="2020" name="Nature">
        <title>Giant virus diversity and host interactions through global metagenomics.</title>
        <authorList>
            <person name="Schulz F."/>
            <person name="Roux S."/>
            <person name="Paez-Espino D."/>
            <person name="Jungbluth S."/>
            <person name="Walsh D.A."/>
            <person name="Denef V.J."/>
            <person name="McMahon K.D."/>
            <person name="Konstantinidis K.T."/>
            <person name="Eloe-Fadrosh E.A."/>
            <person name="Kyrpides N.C."/>
            <person name="Woyke T."/>
        </authorList>
    </citation>
    <scope>NUCLEOTIDE SEQUENCE</scope>
    <source>
        <strain evidence="3">GVMAG-S-ERX555965-48</strain>
    </source>
</reference>
<evidence type="ECO:0000313" key="3">
    <source>
        <dbReference type="EMBL" id="QHS84118.1"/>
    </source>
</evidence>
<sequence>MVKSKIVKRIVYEENRDMDTADINGESTVYEINIVKFHLRVNIILGKVNDMYSDDSVLFFNIYLLNFEDSVDSKIGIFEINKKDYDAFKSSEDIQNMGHVLWFSNLSESDFSNLTIDYESDKSDEPDTTSIASNYGNKLSSFTKIELIPETKEIANDIRKSFTSAPERHFWIQEFMKNANYDLVDNEGNGDCFFCVIRDALKYVGIDLSVSTIRNLLAKEVDDTIYMNYKEQYEMYLTSIENDKKHIKSLNKKYGILEKETINMTDKRKKMKNMKELEKIKLQHDKLKGEKKVSEDLLSDFIFMSDISSIKDFKKYILSNNFWADTWVISTLERVLNIKCILMASDAYEQGDKDNVIQCNQLGDDKLIKEGEFRPDYYIIMDYNGNHYKLIRYSRKGIFNFDEIPYDLKNLIIYKCLEGEMGPYNIIPEFKELKKNNMLYKRNYEVDLDNIYSSTTVLQLYNKSSDKLPGKGSGETINKLDISKYSELKKNKNWRRMLSHMWPLEIEVDGNRFQSVEHFMQANKFKNSPDLFKQFTLQSNSTLSTHPEKAVLMGAENSSIRDSKYKIDPSYETRYNDLMSKALYQKFVKNSEFKKLLKETRDSKLMEYRRAKYPRVMDELMKLREEISK</sequence>
<accession>A0A6C0AWK1</accession>
<dbReference type="Pfam" id="PF08719">
    <property type="entry name" value="NADAR"/>
    <property type="match status" value="1"/>
</dbReference>
<dbReference type="InterPro" id="IPR012816">
    <property type="entry name" value="NADAR"/>
</dbReference>
<dbReference type="InterPro" id="IPR037238">
    <property type="entry name" value="YbiA-like_sf"/>
</dbReference>
<dbReference type="Gene3D" id="3.90.70.80">
    <property type="match status" value="1"/>
</dbReference>